<sequence>MRFVTLCNSEIKNYINRSQYLQLLNICIDFLKNLDLLYNDNYKNDDASSKYCNNIYYWLYNKINEQYNYKESINKLIDAKKKLLEYKKNIFDCYEPTLYDDLDKAENFVMLSIFNNNIDTIQDILTTKYEYILCECLNFINKCVSIYKSIKKF</sequence>
<evidence type="ECO:0000313" key="2">
    <source>
        <dbReference type="Proteomes" id="UP000006319"/>
    </source>
</evidence>
<dbReference type="VEuPathDB" id="PlasmoDB:PCYB_007610"/>
<dbReference type="OrthoDB" id="389431at2759"/>
<dbReference type="AlphaFoldDB" id="K6VKR0"/>
<gene>
    <name evidence="1" type="ORF">PCYB_007610</name>
</gene>
<dbReference type="KEGG" id="pcy:PCYB_007610"/>
<dbReference type="GeneID" id="14696554"/>
<evidence type="ECO:0000313" key="1">
    <source>
        <dbReference type="EMBL" id="GAB70012.1"/>
    </source>
</evidence>
<accession>K6VKR0</accession>
<evidence type="ECO:0008006" key="3">
    <source>
        <dbReference type="Google" id="ProtNLM"/>
    </source>
</evidence>
<name>K6VKR0_PLACD</name>
<dbReference type="RefSeq" id="XP_004228230.1">
    <property type="nucleotide sequence ID" value="XM_004228182.1"/>
</dbReference>
<keyword evidence="2" id="KW-1185">Reference proteome</keyword>
<dbReference type="Proteomes" id="UP000006319">
    <property type="component" value="Unassembled WGS sequence"/>
</dbReference>
<protein>
    <recommendedName>
        <fullName evidence="3">CYIR protein</fullName>
    </recommendedName>
</protein>
<dbReference type="EMBL" id="DF158500">
    <property type="protein sequence ID" value="GAB70012.1"/>
    <property type="molecule type" value="Genomic_DNA"/>
</dbReference>
<organism evidence="1 2">
    <name type="scientific">Plasmodium cynomolgi (strain B)</name>
    <dbReference type="NCBI Taxonomy" id="1120755"/>
    <lineage>
        <taxon>Eukaryota</taxon>
        <taxon>Sar</taxon>
        <taxon>Alveolata</taxon>
        <taxon>Apicomplexa</taxon>
        <taxon>Aconoidasida</taxon>
        <taxon>Haemosporida</taxon>
        <taxon>Plasmodiidae</taxon>
        <taxon>Plasmodium</taxon>
        <taxon>Plasmodium (Plasmodium)</taxon>
    </lineage>
</organism>
<proteinExistence type="predicted"/>
<dbReference type="PhylomeDB" id="K6VKR0"/>
<reference evidence="1 2" key="1">
    <citation type="journal article" date="2012" name="Nat. Genet.">
        <title>Plasmodium cynomolgi genome sequences provide insight into Plasmodium vivax and the monkey malaria clade.</title>
        <authorList>
            <person name="Tachibana S."/>
            <person name="Sullivan S.A."/>
            <person name="Kawai S."/>
            <person name="Nakamura S."/>
            <person name="Kim H.R."/>
            <person name="Goto N."/>
            <person name="Arisue N."/>
            <person name="Palacpac N.M.Q."/>
            <person name="Honma H."/>
            <person name="Yagi M."/>
            <person name="Tougan T."/>
            <person name="Katakai Y."/>
            <person name="Kaneko O."/>
            <person name="Mita T."/>
            <person name="Kita K."/>
            <person name="Yasutomi Y."/>
            <person name="Sutton P.L."/>
            <person name="Shakhbatyan R."/>
            <person name="Horii T."/>
            <person name="Yasunaga T."/>
            <person name="Barnwell J.W."/>
            <person name="Escalante A.A."/>
            <person name="Carlton J.M."/>
            <person name="Tanabe K."/>
        </authorList>
    </citation>
    <scope>NUCLEOTIDE SEQUENCE [LARGE SCALE GENOMIC DNA]</scope>
    <source>
        <strain evidence="1 2">B</strain>
    </source>
</reference>